<gene>
    <name evidence="1" type="ORF">XBO1_1800021</name>
</gene>
<reference evidence="1" key="1">
    <citation type="submission" date="2013-07" db="EMBL/GenBank/DDBJ databases">
        <title>Sub-species coevolution in mutualistic symbiosis.</title>
        <authorList>
            <person name="Murfin K."/>
            <person name="Klassen J."/>
            <person name="Lee M."/>
            <person name="Forst S."/>
            <person name="Stock P."/>
            <person name="Goodrich-Blair H."/>
        </authorList>
    </citation>
    <scope>NUCLEOTIDE SEQUENCE [LARGE SCALE GENOMIC DNA]</scope>
    <source>
        <strain evidence="1">Oregonense</strain>
    </source>
</reference>
<proteinExistence type="predicted"/>
<evidence type="ECO:0000313" key="1">
    <source>
        <dbReference type="EMBL" id="CDH05236.1"/>
    </source>
</evidence>
<accession>A0A077P657</accession>
<organism evidence="1">
    <name type="scientific">Xenorhabdus bovienii str. oregonense</name>
    <dbReference type="NCBI Taxonomy" id="1398202"/>
    <lineage>
        <taxon>Bacteria</taxon>
        <taxon>Pseudomonadati</taxon>
        <taxon>Pseudomonadota</taxon>
        <taxon>Gammaproteobacteria</taxon>
        <taxon>Enterobacterales</taxon>
        <taxon>Morganellaceae</taxon>
        <taxon>Xenorhabdus</taxon>
    </lineage>
</organism>
<comment type="caution">
    <text evidence="1">The sequence shown here is derived from an EMBL/GenBank/DDBJ whole genome shotgun (WGS) entry which is preliminary data.</text>
</comment>
<dbReference type="HOGENOM" id="CLU_3415142_0_0_6"/>
<dbReference type="Proteomes" id="UP000028483">
    <property type="component" value="Unassembled WGS sequence"/>
</dbReference>
<dbReference type="AlphaFoldDB" id="A0A077P657"/>
<name>A0A077P657_XENBV</name>
<protein>
    <submittedName>
        <fullName evidence="1">Uncharacterized protein</fullName>
    </submittedName>
</protein>
<sequence>MPTDISTKFFLNSLTLMNPFAKQFQEK</sequence>
<dbReference type="EMBL" id="CBSX010000091">
    <property type="protein sequence ID" value="CDH05236.1"/>
    <property type="molecule type" value="Genomic_DNA"/>
</dbReference>